<dbReference type="NCBIfam" id="TIGR01662">
    <property type="entry name" value="HAD-SF-IIIA"/>
    <property type="match status" value="1"/>
</dbReference>
<sequence>MKILTPDFFYNSIYDVKLDELKQLNIEGLIIDIDNTLVGWDTSLPTLAVKEWLNSLSTQDFKVCLVSNNNKKRVMHFSKELNLPFIYQAKKPMKRNFLAAMKILGTTKDTTAVIGDQIFTDVLGGNRLELITVLVKPIKSKEFWWTNLVRKIERRVIKKVIK</sequence>
<dbReference type="RefSeq" id="WP_160723552.1">
    <property type="nucleotide sequence ID" value="NZ_SUMG01000040.1"/>
</dbReference>
<accession>A0AA43XNI7</accession>
<dbReference type="Proteomes" id="UP000449710">
    <property type="component" value="Unassembled WGS sequence"/>
</dbReference>
<dbReference type="NCBIfam" id="TIGR01549">
    <property type="entry name" value="HAD-SF-IA-v1"/>
    <property type="match status" value="1"/>
</dbReference>
<organism evidence="1 2">
    <name type="scientific">Isachenkonia alkalipeptolytica</name>
    <dbReference type="NCBI Taxonomy" id="2565777"/>
    <lineage>
        <taxon>Bacteria</taxon>
        <taxon>Bacillati</taxon>
        <taxon>Bacillota</taxon>
        <taxon>Clostridia</taxon>
        <taxon>Eubacteriales</taxon>
        <taxon>Clostridiaceae</taxon>
        <taxon>Isachenkonia</taxon>
    </lineage>
</organism>
<comment type="caution">
    <text evidence="1">The sequence shown here is derived from an EMBL/GenBank/DDBJ whole genome shotgun (WGS) entry which is preliminary data.</text>
</comment>
<dbReference type="InterPro" id="IPR006439">
    <property type="entry name" value="HAD-SF_hydro_IA"/>
</dbReference>
<gene>
    <name evidence="1" type="ORF">ISALK_14340</name>
</gene>
<dbReference type="Gene3D" id="3.40.50.1000">
    <property type="entry name" value="HAD superfamily/HAD-like"/>
    <property type="match status" value="1"/>
</dbReference>
<evidence type="ECO:0000313" key="2">
    <source>
        <dbReference type="Proteomes" id="UP000449710"/>
    </source>
</evidence>
<name>A0AA43XNI7_9CLOT</name>
<dbReference type="AlphaFoldDB" id="A0AA43XNI7"/>
<dbReference type="NCBIfam" id="TIGR01668">
    <property type="entry name" value="YqeG_hyp_ppase"/>
    <property type="match status" value="1"/>
</dbReference>
<protein>
    <submittedName>
        <fullName evidence="1">YqeG family HAD IIIA-type phosphatase</fullName>
    </submittedName>
</protein>
<dbReference type="Pfam" id="PF00702">
    <property type="entry name" value="Hydrolase"/>
    <property type="match status" value="1"/>
</dbReference>
<dbReference type="EMBL" id="SUMG01000040">
    <property type="protein sequence ID" value="NBG89661.1"/>
    <property type="molecule type" value="Genomic_DNA"/>
</dbReference>
<keyword evidence="2" id="KW-1185">Reference proteome</keyword>
<evidence type="ECO:0000313" key="1">
    <source>
        <dbReference type="EMBL" id="NBG89661.1"/>
    </source>
</evidence>
<dbReference type="GO" id="GO:0008962">
    <property type="term" value="F:phosphatidylglycerophosphatase activity"/>
    <property type="evidence" value="ECO:0007669"/>
    <property type="project" value="InterPro"/>
</dbReference>
<dbReference type="CDD" id="cd16416">
    <property type="entry name" value="HAD_BsYqeG-like"/>
    <property type="match status" value="1"/>
</dbReference>
<dbReference type="InterPro" id="IPR006549">
    <property type="entry name" value="HAD-SF_hydro_IIIA"/>
</dbReference>
<dbReference type="InterPro" id="IPR023214">
    <property type="entry name" value="HAD_sf"/>
</dbReference>
<proteinExistence type="predicted"/>
<reference evidence="1 2" key="1">
    <citation type="submission" date="2019-04" db="EMBL/GenBank/DDBJ databases">
        <title>Isachenkonia alkalipeptolytica gen. nov. sp. nov. a new anaerobic, alkiliphilic organothrophic bacterium capable to reduce synthesized ferrihydrite isolated from a soda lake.</title>
        <authorList>
            <person name="Toshchakov S.V."/>
            <person name="Zavarzina D.G."/>
            <person name="Zhilina T.N."/>
            <person name="Kostrikina N.A."/>
            <person name="Kublanov I.V."/>
        </authorList>
    </citation>
    <scope>NUCLEOTIDE SEQUENCE [LARGE SCALE GENOMIC DNA]</scope>
    <source>
        <strain evidence="1 2">Z-1701</strain>
    </source>
</reference>
<dbReference type="SUPFAM" id="SSF56784">
    <property type="entry name" value="HAD-like"/>
    <property type="match status" value="1"/>
</dbReference>
<dbReference type="InterPro" id="IPR036412">
    <property type="entry name" value="HAD-like_sf"/>
</dbReference>
<dbReference type="InterPro" id="IPR010021">
    <property type="entry name" value="PGPP1/Gep4"/>
</dbReference>